<evidence type="ECO:0000256" key="8">
    <source>
        <dbReference type="ARBA" id="ARBA00022679"/>
    </source>
</evidence>
<evidence type="ECO:0000256" key="4">
    <source>
        <dbReference type="ARBA" id="ARBA00009317"/>
    </source>
</evidence>
<dbReference type="Proteomes" id="UP000007879">
    <property type="component" value="Unassembled WGS sequence"/>
</dbReference>
<feature type="transmembrane region" description="Helical" evidence="19">
    <location>
        <begin position="54"/>
        <end position="75"/>
    </location>
</feature>
<keyword evidence="21" id="KW-1185">Reference proteome</keyword>
<evidence type="ECO:0000256" key="7">
    <source>
        <dbReference type="ARBA" id="ARBA00022676"/>
    </source>
</evidence>
<sequence>MESVWAVVLSLVYSLVAHFICYQAIKNFKDMFIKAGMFGKDLNKTSEEKIPEGLGVVSGAMFLISCFLFIPIPFLDYSELQFTQFICALLSICCMIFLGFADDVLDLRWRHKLFLPTIASLPLLAVYFVSGGSTTIIVPIPLRPLLGYDLHLGVLVYIYMGMLAVFCTNAINILAGVNGVETGQSVIIGTSIAVFNVIEIARDQFAAKHLFSLYLILPFIAVSLALLRHNWYPSKVFVGDTLCYFAGMTFAVVAILGSFSKTMLLFFIPQVFNFLYSVPQLFGIIPCPRHRLPKFDRATGLLGMSYAKFSPDQMGPGGAALLKTLSFLRLAKVEWSPPSGKEKKAEISVNNLTIINYLLKFIGPTHERTLTIYIMTVQVVGTIIAFSIRYGFVRFFYDVVQ</sequence>
<dbReference type="InterPro" id="IPR000715">
    <property type="entry name" value="Glycosyl_transferase_4"/>
</dbReference>
<evidence type="ECO:0000256" key="14">
    <source>
        <dbReference type="ARBA" id="ARBA00023136"/>
    </source>
</evidence>
<dbReference type="Pfam" id="PF00953">
    <property type="entry name" value="Glycos_transf_4"/>
    <property type="match status" value="1"/>
</dbReference>
<keyword evidence="10" id="KW-0479">Metal-binding</keyword>
<feature type="transmembrane region" description="Helical" evidence="19">
    <location>
        <begin position="241"/>
        <end position="259"/>
    </location>
</feature>
<comment type="pathway">
    <text evidence="3">Protein modification; protein glycosylation.</text>
</comment>
<evidence type="ECO:0000256" key="12">
    <source>
        <dbReference type="ARBA" id="ARBA00022842"/>
    </source>
</evidence>
<dbReference type="PANTHER" id="PTHR10571:SF0">
    <property type="entry name" value="UDP-N-ACETYLGLUCOSAMINE--DOLICHYL-PHOSPHATE N-ACETYLGLUCOSAMINEPHOSPHOTRANSFERASE"/>
    <property type="match status" value="1"/>
</dbReference>
<comment type="cofactor">
    <cofactor evidence="1">
        <name>Mg(2+)</name>
        <dbReference type="ChEBI" id="CHEBI:18420"/>
    </cofactor>
</comment>
<dbReference type="eggNOG" id="KOG2788">
    <property type="taxonomic scope" value="Eukaryota"/>
</dbReference>
<keyword evidence="8" id="KW-0808">Transferase</keyword>
<feature type="transmembrane region" description="Helical" evidence="19">
    <location>
        <begin position="370"/>
        <end position="392"/>
    </location>
</feature>
<evidence type="ECO:0000256" key="11">
    <source>
        <dbReference type="ARBA" id="ARBA00022824"/>
    </source>
</evidence>
<dbReference type="GO" id="GO:0005789">
    <property type="term" value="C:endoplasmic reticulum membrane"/>
    <property type="evidence" value="ECO:0007669"/>
    <property type="project" value="UniProtKB-SubCell"/>
</dbReference>
<organism evidence="20">
    <name type="scientific">Amphimedon queenslandica</name>
    <name type="common">Sponge</name>
    <dbReference type="NCBI Taxonomy" id="400682"/>
    <lineage>
        <taxon>Eukaryota</taxon>
        <taxon>Metazoa</taxon>
        <taxon>Porifera</taxon>
        <taxon>Demospongiae</taxon>
        <taxon>Heteroscleromorpha</taxon>
        <taxon>Haplosclerida</taxon>
        <taxon>Niphatidae</taxon>
        <taxon>Amphimedon</taxon>
    </lineage>
</organism>
<dbReference type="OrthoDB" id="10262326at2759"/>
<comment type="similarity">
    <text evidence="4">Belongs to the glycosyltransferase 4 family.</text>
</comment>
<evidence type="ECO:0000256" key="1">
    <source>
        <dbReference type="ARBA" id="ARBA00001946"/>
    </source>
</evidence>
<dbReference type="UniPathway" id="UPA00378"/>
<evidence type="ECO:0000256" key="16">
    <source>
        <dbReference type="ARBA" id="ARBA00033238"/>
    </source>
</evidence>
<evidence type="ECO:0000256" key="2">
    <source>
        <dbReference type="ARBA" id="ARBA00004477"/>
    </source>
</evidence>
<dbReference type="CDD" id="cd06855">
    <property type="entry name" value="GT_GPT_euk"/>
    <property type="match status" value="1"/>
</dbReference>
<comment type="catalytic activity">
    <reaction evidence="18">
        <text>a di-trans,poly-cis-dolichyl phosphate + UDP-N-acetyl-alpha-D-glucosamine = an N-acetyl-alpha-D-glucosaminyl-diphospho-di-trans,poly-cis-dolichol + UMP</text>
        <dbReference type="Rhea" id="RHEA:13289"/>
        <dbReference type="Rhea" id="RHEA-COMP:19498"/>
        <dbReference type="Rhea" id="RHEA-COMP:19507"/>
        <dbReference type="ChEBI" id="CHEBI:57683"/>
        <dbReference type="ChEBI" id="CHEBI:57705"/>
        <dbReference type="ChEBI" id="CHEBI:57865"/>
        <dbReference type="ChEBI" id="CHEBI:58427"/>
        <dbReference type="EC" id="2.7.8.15"/>
    </reaction>
    <physiologicalReaction direction="left-to-right" evidence="18">
        <dbReference type="Rhea" id="RHEA:13290"/>
    </physiologicalReaction>
</comment>
<evidence type="ECO:0000256" key="19">
    <source>
        <dbReference type="SAM" id="Phobius"/>
    </source>
</evidence>
<feature type="transmembrane region" description="Helical" evidence="19">
    <location>
        <begin position="6"/>
        <end position="25"/>
    </location>
</feature>
<evidence type="ECO:0000256" key="5">
    <source>
        <dbReference type="ARBA" id="ARBA00013225"/>
    </source>
</evidence>
<evidence type="ECO:0000313" key="21">
    <source>
        <dbReference type="Proteomes" id="UP000007879"/>
    </source>
</evidence>
<keyword evidence="7" id="KW-0328">Glycosyltransferase</keyword>
<accession>A0A1X7UZ14</accession>
<comment type="subcellular location">
    <subcellularLocation>
        <location evidence="2">Endoplasmic reticulum membrane</location>
        <topology evidence="2">Multi-pass membrane protein</topology>
    </subcellularLocation>
</comment>
<dbReference type="STRING" id="400682.A0A1X7UZ14"/>
<keyword evidence="14 19" id="KW-0472">Membrane</keyword>
<dbReference type="OMA" id="HHSFATY"/>
<dbReference type="KEGG" id="aqu:100632537"/>
<evidence type="ECO:0000256" key="13">
    <source>
        <dbReference type="ARBA" id="ARBA00022989"/>
    </source>
</evidence>
<reference evidence="21" key="1">
    <citation type="journal article" date="2010" name="Nature">
        <title>The Amphimedon queenslandica genome and the evolution of animal complexity.</title>
        <authorList>
            <person name="Srivastava M."/>
            <person name="Simakov O."/>
            <person name="Chapman J."/>
            <person name="Fahey B."/>
            <person name="Gauthier M.E."/>
            <person name="Mitros T."/>
            <person name="Richards G.S."/>
            <person name="Conaco C."/>
            <person name="Dacre M."/>
            <person name="Hellsten U."/>
            <person name="Larroux C."/>
            <person name="Putnam N.H."/>
            <person name="Stanke M."/>
            <person name="Adamska M."/>
            <person name="Darling A."/>
            <person name="Degnan S.M."/>
            <person name="Oakley T.H."/>
            <person name="Plachetzki D.C."/>
            <person name="Zhai Y."/>
            <person name="Adamski M."/>
            <person name="Calcino A."/>
            <person name="Cummins S.F."/>
            <person name="Goodstein D.M."/>
            <person name="Harris C."/>
            <person name="Jackson D.J."/>
            <person name="Leys S.P."/>
            <person name="Shu S."/>
            <person name="Woodcroft B.J."/>
            <person name="Vervoort M."/>
            <person name="Kosik K.S."/>
            <person name="Manning G."/>
            <person name="Degnan B.M."/>
            <person name="Rokhsar D.S."/>
        </authorList>
    </citation>
    <scope>NUCLEOTIDE SEQUENCE [LARGE SCALE GENOMIC DNA]</scope>
</reference>
<feature type="transmembrane region" description="Helical" evidence="19">
    <location>
        <begin position="211"/>
        <end position="229"/>
    </location>
</feature>
<name>A0A1X7UZ14_AMPQE</name>
<keyword evidence="12" id="KW-0460">Magnesium</keyword>
<keyword evidence="11" id="KW-0256">Endoplasmic reticulum</keyword>
<dbReference type="EnsemblMetazoa" id="XM_003386260.3">
    <property type="protein sequence ID" value="XP_003386308.1"/>
    <property type="gene ID" value="LOC100632537"/>
</dbReference>
<dbReference type="EC" id="2.7.8.15" evidence="5"/>
<evidence type="ECO:0000256" key="10">
    <source>
        <dbReference type="ARBA" id="ARBA00022723"/>
    </source>
</evidence>
<evidence type="ECO:0000313" key="20">
    <source>
        <dbReference type="EnsemblMetazoa" id="Aqu2.1.32951_001"/>
    </source>
</evidence>
<comment type="function">
    <text evidence="17">UDP-N-acetylglucosamine--dolichyl-phosphate N-acetylglucosaminephosphotransferase that operates in the biosynthetic pathway of dolichol-linked oligosaccharides, the glycan precursors employed in protein asparagine (N)-glycosylation. The assembly of dolichol-linked oligosaccharides begins on the cytosolic side of the endoplasmic reticulum membrane and finishes in its lumen. The sequential addition of sugars to dolichol pyrophosphate produces dolichol-linked oligosaccharides containing fourteen sugars, including two GlcNAcs, nine mannoses and three glucoses. Once assembled, the oligosaccharide is transferred from the lipid to nascent proteins by oligosaccharyltransferases. Catalyzes the initial step of dolichol-linked oligosaccharide biosynthesis, transfering GlcNAc-1-P from cytosolic UDP-GlcNAc onto the carrier lipid dolichyl phosphate (P-dolichol), yielding GlcNAc-P-P-dolichol embedded in the cytoplasmic leaflet of the endoplasmic reticulum membrane.</text>
</comment>
<dbReference type="GO" id="GO:0016757">
    <property type="term" value="F:glycosyltransferase activity"/>
    <property type="evidence" value="ECO:0007669"/>
    <property type="project" value="UniProtKB-KW"/>
</dbReference>
<dbReference type="GO" id="GO:0046872">
    <property type="term" value="F:metal ion binding"/>
    <property type="evidence" value="ECO:0007669"/>
    <property type="project" value="UniProtKB-KW"/>
</dbReference>
<keyword evidence="9 19" id="KW-0812">Transmembrane</keyword>
<dbReference type="GO" id="GO:0003975">
    <property type="term" value="F:UDP-N-acetylglucosamine-dolichyl-phosphate N-acetylglucosaminephosphotransferase activity"/>
    <property type="evidence" value="ECO:0007669"/>
    <property type="project" value="UniProtKB-EC"/>
</dbReference>
<evidence type="ECO:0000256" key="18">
    <source>
        <dbReference type="ARBA" id="ARBA00045078"/>
    </source>
</evidence>
<evidence type="ECO:0000256" key="15">
    <source>
        <dbReference type="ARBA" id="ARBA00029567"/>
    </source>
</evidence>
<dbReference type="GO" id="GO:0006488">
    <property type="term" value="P:dolichol-linked oligosaccharide biosynthetic process"/>
    <property type="evidence" value="ECO:0007669"/>
    <property type="project" value="InterPro"/>
</dbReference>
<proteinExistence type="inferred from homology"/>
<keyword evidence="13 19" id="KW-1133">Transmembrane helix</keyword>
<feature type="transmembrane region" description="Helical" evidence="19">
    <location>
        <begin position="81"/>
        <end position="101"/>
    </location>
</feature>
<evidence type="ECO:0000256" key="3">
    <source>
        <dbReference type="ARBA" id="ARBA00004922"/>
    </source>
</evidence>
<feature type="transmembrane region" description="Helical" evidence="19">
    <location>
        <begin position="154"/>
        <end position="174"/>
    </location>
</feature>
<protein>
    <recommendedName>
        <fullName evidence="6">UDP-N-acetylglucosamine--dolichyl-phosphate N-acetylglucosaminephosphotransferase</fullName>
        <ecNumber evidence="5">2.7.8.15</ecNumber>
    </recommendedName>
    <alternativeName>
        <fullName evidence="15">GlcNAc-1-P transferase</fullName>
    </alternativeName>
    <alternativeName>
        <fullName evidence="16">N-acetylglucosamine-1-phosphate transferase</fullName>
    </alternativeName>
</protein>
<feature type="transmembrane region" description="Helical" evidence="19">
    <location>
        <begin position="113"/>
        <end position="142"/>
    </location>
</feature>
<feature type="transmembrane region" description="Helical" evidence="19">
    <location>
        <begin position="265"/>
        <end position="285"/>
    </location>
</feature>
<dbReference type="PANTHER" id="PTHR10571">
    <property type="entry name" value="UDP-N-ACETYLGLUCOSAMINE--DOLICHYL-PHOSPHATE N-ACETYLGLUCOSAMINEPHOSPHOTRANSFERASE"/>
    <property type="match status" value="1"/>
</dbReference>
<evidence type="ECO:0000256" key="6">
    <source>
        <dbReference type="ARBA" id="ARBA00017659"/>
    </source>
</evidence>
<evidence type="ECO:0000256" key="9">
    <source>
        <dbReference type="ARBA" id="ARBA00022692"/>
    </source>
</evidence>
<gene>
    <name evidence="20" type="primary">100632537</name>
</gene>
<dbReference type="AlphaFoldDB" id="A0A1X7UZ14"/>
<dbReference type="FunCoup" id="A0A1X7UZ14">
    <property type="interactions" value="248"/>
</dbReference>
<reference evidence="20" key="2">
    <citation type="submission" date="2017-05" db="UniProtKB">
        <authorList>
            <consortium name="EnsemblMetazoa"/>
        </authorList>
    </citation>
    <scope>IDENTIFICATION</scope>
</reference>
<dbReference type="InterPro" id="IPR033895">
    <property type="entry name" value="GPT"/>
</dbReference>
<evidence type="ECO:0000256" key="17">
    <source>
        <dbReference type="ARBA" id="ARBA00044717"/>
    </source>
</evidence>
<dbReference type="InParanoid" id="A0A1X7UZ14"/>
<dbReference type="EnsemblMetazoa" id="Aqu2.1.32951_001">
    <property type="protein sequence ID" value="Aqu2.1.32951_001"/>
    <property type="gene ID" value="Aqu2.1.32951"/>
</dbReference>